<evidence type="ECO:0000313" key="3">
    <source>
        <dbReference type="Proteomes" id="UP000183413"/>
    </source>
</evidence>
<dbReference type="AlphaFoldDB" id="A0A1I5EVJ9"/>
<feature type="transmembrane region" description="Helical" evidence="1">
    <location>
        <begin position="34"/>
        <end position="53"/>
    </location>
</feature>
<reference evidence="2 3" key="1">
    <citation type="submission" date="2016-10" db="EMBL/GenBank/DDBJ databases">
        <authorList>
            <person name="de Groot N.N."/>
        </authorList>
    </citation>
    <scope>NUCLEOTIDE SEQUENCE [LARGE SCALE GENOMIC DNA]</scope>
    <source>
        <strain evidence="2 3">DSM 43067</strain>
    </source>
</reference>
<dbReference type="Proteomes" id="UP000183413">
    <property type="component" value="Unassembled WGS sequence"/>
</dbReference>
<keyword evidence="1" id="KW-0812">Transmembrane</keyword>
<dbReference type="EMBL" id="FOVH01000004">
    <property type="protein sequence ID" value="SFO15410.1"/>
    <property type="molecule type" value="Genomic_DNA"/>
</dbReference>
<protein>
    <submittedName>
        <fullName evidence="2">Uncharacterized protein</fullName>
    </submittedName>
</protein>
<organism evidence="2 3">
    <name type="scientific">Actinomadura madurae</name>
    <dbReference type="NCBI Taxonomy" id="1993"/>
    <lineage>
        <taxon>Bacteria</taxon>
        <taxon>Bacillati</taxon>
        <taxon>Actinomycetota</taxon>
        <taxon>Actinomycetes</taxon>
        <taxon>Streptosporangiales</taxon>
        <taxon>Thermomonosporaceae</taxon>
        <taxon>Actinomadura</taxon>
    </lineage>
</organism>
<gene>
    <name evidence="2" type="ORF">SAMN04489713_104303</name>
</gene>
<name>A0A1I5EVJ9_9ACTN</name>
<keyword evidence="1" id="KW-0472">Membrane</keyword>
<dbReference type="InParanoid" id="A0A1I5EVJ9"/>
<dbReference type="STRING" id="1993.SAMN04489713_104303"/>
<evidence type="ECO:0000256" key="1">
    <source>
        <dbReference type="SAM" id="Phobius"/>
    </source>
</evidence>
<feature type="transmembrane region" description="Helical" evidence="1">
    <location>
        <begin position="6"/>
        <end position="27"/>
    </location>
</feature>
<proteinExistence type="predicted"/>
<evidence type="ECO:0000313" key="2">
    <source>
        <dbReference type="EMBL" id="SFO15410.1"/>
    </source>
</evidence>
<sequence>MLTLGAVTAVGTALFWFFLINPWNFAYGGRIASVAFGVVIAGAALTASVPIPSKPARRIAAFTGVSVALLLSVLFLLLSLWGASGVRSSRVHDVSPDGDTRLVLVIRDGLRKNSAAEVKLQSGRKPFHQERTVWSTSSLGAPQRIRFTGSRTIEIVFAGDTFRTKYDPDTLEAGRRYTS</sequence>
<accession>A0A1I5EVJ9</accession>
<keyword evidence="3" id="KW-1185">Reference proteome</keyword>
<feature type="transmembrane region" description="Helical" evidence="1">
    <location>
        <begin position="59"/>
        <end position="81"/>
    </location>
</feature>
<keyword evidence="1" id="KW-1133">Transmembrane helix</keyword>